<evidence type="ECO:0000313" key="3">
    <source>
        <dbReference type="Proteomes" id="UP000266841"/>
    </source>
</evidence>
<feature type="compositionally biased region" description="Basic residues" evidence="1">
    <location>
        <begin position="144"/>
        <end position="157"/>
    </location>
</feature>
<protein>
    <submittedName>
        <fullName evidence="2">Uncharacterized protein</fullName>
    </submittedName>
</protein>
<evidence type="ECO:0000313" key="2">
    <source>
        <dbReference type="EMBL" id="EJK51960.1"/>
    </source>
</evidence>
<accession>K0RFC6</accession>
<feature type="compositionally biased region" description="Basic and acidic residues" evidence="1">
    <location>
        <begin position="108"/>
        <end position="127"/>
    </location>
</feature>
<keyword evidence="3" id="KW-1185">Reference proteome</keyword>
<organism evidence="2 3">
    <name type="scientific">Thalassiosira oceanica</name>
    <name type="common">Marine diatom</name>
    <dbReference type="NCBI Taxonomy" id="159749"/>
    <lineage>
        <taxon>Eukaryota</taxon>
        <taxon>Sar</taxon>
        <taxon>Stramenopiles</taxon>
        <taxon>Ochrophyta</taxon>
        <taxon>Bacillariophyta</taxon>
        <taxon>Coscinodiscophyceae</taxon>
        <taxon>Thalassiosirophycidae</taxon>
        <taxon>Thalassiosirales</taxon>
        <taxon>Thalassiosiraceae</taxon>
        <taxon>Thalassiosira</taxon>
    </lineage>
</organism>
<feature type="region of interest" description="Disordered" evidence="1">
    <location>
        <begin position="95"/>
        <end position="157"/>
    </location>
</feature>
<feature type="non-terminal residue" evidence="2">
    <location>
        <position position="260"/>
    </location>
</feature>
<reference evidence="2 3" key="1">
    <citation type="journal article" date="2012" name="Genome Biol.">
        <title>Genome and low-iron response of an oceanic diatom adapted to chronic iron limitation.</title>
        <authorList>
            <person name="Lommer M."/>
            <person name="Specht M."/>
            <person name="Roy A.S."/>
            <person name="Kraemer L."/>
            <person name="Andreson R."/>
            <person name="Gutowska M.A."/>
            <person name="Wolf J."/>
            <person name="Bergner S.V."/>
            <person name="Schilhabel M.B."/>
            <person name="Klostermeier U.C."/>
            <person name="Beiko R.G."/>
            <person name="Rosenstiel P."/>
            <person name="Hippler M."/>
            <person name="Laroche J."/>
        </authorList>
    </citation>
    <scope>NUCLEOTIDE SEQUENCE [LARGE SCALE GENOMIC DNA]</scope>
    <source>
        <strain evidence="2 3">CCMP1005</strain>
    </source>
</reference>
<dbReference type="EMBL" id="AGNL01040684">
    <property type="protein sequence ID" value="EJK51960.1"/>
    <property type="molecule type" value="Genomic_DNA"/>
</dbReference>
<evidence type="ECO:0000256" key="1">
    <source>
        <dbReference type="SAM" id="MobiDB-lite"/>
    </source>
</evidence>
<comment type="caution">
    <text evidence="2">The sequence shown here is derived from an EMBL/GenBank/DDBJ whole genome shotgun (WGS) entry which is preliminary data.</text>
</comment>
<gene>
    <name evidence="2" type="ORF">THAOC_28818</name>
</gene>
<proteinExistence type="predicted"/>
<dbReference type="Proteomes" id="UP000266841">
    <property type="component" value="Unassembled WGS sequence"/>
</dbReference>
<name>K0RFC6_THAOC</name>
<feature type="region of interest" description="Disordered" evidence="1">
    <location>
        <begin position="26"/>
        <end position="64"/>
    </location>
</feature>
<dbReference type="AlphaFoldDB" id="K0RFC6"/>
<sequence>MSTISDPCPDVARPCHFLSRQSQSRHISCQDSRSSHLRQKEAQCGKRRSSNSQFVKVSEEQSESPALASRATDIAGQCTFVLVWLVALQSQGKESGDDVRRGLRRQRRAAEEERRARVRDRETEAGKRAASSTGSERPRGTVGRCRHRDCVHGRPVPRRHEHRYPRLLVPRHIARAAQPGAHVQTFRVAPALVESELVLGRGGEDYCSSVAMSSSYVMKAGSHYAEFRFAYEPCIGVARPMPGLGAGAYREEFTFFDRSF</sequence>